<keyword evidence="3" id="KW-1185">Reference proteome</keyword>
<comment type="caution">
    <text evidence="2">The sequence shown here is derived from an EMBL/GenBank/DDBJ whole genome shotgun (WGS) entry which is preliminary data.</text>
</comment>
<name>A0ABN1H8Q8_9ACTN</name>
<keyword evidence="1" id="KW-1133">Transmembrane helix</keyword>
<keyword evidence="1" id="KW-0812">Transmembrane</keyword>
<dbReference type="InterPro" id="IPR032820">
    <property type="entry name" value="ATPase_put"/>
</dbReference>
<dbReference type="RefSeq" id="WP_344608344.1">
    <property type="nucleotide sequence ID" value="NZ_BAAAHE010000044.1"/>
</dbReference>
<organism evidence="2 3">
    <name type="scientific">Sporichthya brevicatena</name>
    <dbReference type="NCBI Taxonomy" id="171442"/>
    <lineage>
        <taxon>Bacteria</taxon>
        <taxon>Bacillati</taxon>
        <taxon>Actinomycetota</taxon>
        <taxon>Actinomycetes</taxon>
        <taxon>Sporichthyales</taxon>
        <taxon>Sporichthyaceae</taxon>
        <taxon>Sporichthya</taxon>
    </lineage>
</organism>
<protein>
    <recommendedName>
        <fullName evidence="4">ATP synthase protein I</fullName>
    </recommendedName>
</protein>
<dbReference type="Pfam" id="PF09527">
    <property type="entry name" value="ATPase_gene1"/>
    <property type="match status" value="1"/>
</dbReference>
<gene>
    <name evidence="2" type="ORF">GCM10009547_41470</name>
</gene>
<evidence type="ECO:0000256" key="1">
    <source>
        <dbReference type="SAM" id="Phobius"/>
    </source>
</evidence>
<reference evidence="2 3" key="1">
    <citation type="journal article" date="2019" name="Int. J. Syst. Evol. Microbiol.">
        <title>The Global Catalogue of Microorganisms (GCM) 10K type strain sequencing project: providing services to taxonomists for standard genome sequencing and annotation.</title>
        <authorList>
            <consortium name="The Broad Institute Genomics Platform"/>
            <consortium name="The Broad Institute Genome Sequencing Center for Infectious Disease"/>
            <person name="Wu L."/>
            <person name="Ma J."/>
        </authorList>
    </citation>
    <scope>NUCLEOTIDE SEQUENCE [LARGE SCALE GENOMIC DNA]</scope>
    <source>
        <strain evidence="2 3">JCM 10671</strain>
    </source>
</reference>
<keyword evidence="1" id="KW-0472">Membrane</keyword>
<sequence>MASDENPPDQRSIRETALALAGIGMLNAVAAVGGCALGWLVDTQLDTTPVFILIGLVLGLALGVLATWRRVSDYLRASK</sequence>
<dbReference type="Proteomes" id="UP001500957">
    <property type="component" value="Unassembled WGS sequence"/>
</dbReference>
<feature type="transmembrane region" description="Helical" evidence="1">
    <location>
        <begin position="47"/>
        <end position="68"/>
    </location>
</feature>
<dbReference type="EMBL" id="BAAAHE010000044">
    <property type="protein sequence ID" value="GAA0633246.1"/>
    <property type="molecule type" value="Genomic_DNA"/>
</dbReference>
<feature type="transmembrane region" description="Helical" evidence="1">
    <location>
        <begin position="17"/>
        <end position="41"/>
    </location>
</feature>
<evidence type="ECO:0000313" key="3">
    <source>
        <dbReference type="Proteomes" id="UP001500957"/>
    </source>
</evidence>
<proteinExistence type="predicted"/>
<accession>A0ABN1H8Q8</accession>
<evidence type="ECO:0000313" key="2">
    <source>
        <dbReference type="EMBL" id="GAA0633246.1"/>
    </source>
</evidence>
<evidence type="ECO:0008006" key="4">
    <source>
        <dbReference type="Google" id="ProtNLM"/>
    </source>
</evidence>